<accession>A0A4S4L7Y5</accession>
<organism evidence="1 2">
    <name type="scientific">Phellinidium pouzarii</name>
    <dbReference type="NCBI Taxonomy" id="167371"/>
    <lineage>
        <taxon>Eukaryota</taxon>
        <taxon>Fungi</taxon>
        <taxon>Dikarya</taxon>
        <taxon>Basidiomycota</taxon>
        <taxon>Agaricomycotina</taxon>
        <taxon>Agaricomycetes</taxon>
        <taxon>Hymenochaetales</taxon>
        <taxon>Hymenochaetaceae</taxon>
        <taxon>Phellinidium</taxon>
    </lineage>
</organism>
<dbReference type="Proteomes" id="UP000308199">
    <property type="component" value="Unassembled WGS sequence"/>
</dbReference>
<evidence type="ECO:0000313" key="2">
    <source>
        <dbReference type="Proteomes" id="UP000308199"/>
    </source>
</evidence>
<gene>
    <name evidence="1" type="ORF">EW145_g3193</name>
</gene>
<name>A0A4S4L7Y5_9AGAM</name>
<evidence type="ECO:0000313" key="1">
    <source>
        <dbReference type="EMBL" id="THH07712.1"/>
    </source>
</evidence>
<proteinExistence type="predicted"/>
<comment type="caution">
    <text evidence="1">The sequence shown here is derived from an EMBL/GenBank/DDBJ whole genome shotgun (WGS) entry which is preliminary data.</text>
</comment>
<protein>
    <submittedName>
        <fullName evidence="1">Uncharacterized protein</fullName>
    </submittedName>
</protein>
<keyword evidence="2" id="KW-1185">Reference proteome</keyword>
<reference evidence="1 2" key="1">
    <citation type="submission" date="2019-02" db="EMBL/GenBank/DDBJ databases">
        <title>Genome sequencing of the rare red list fungi Phellinidium pouzarii.</title>
        <authorList>
            <person name="Buettner E."/>
            <person name="Kellner H."/>
        </authorList>
    </citation>
    <scope>NUCLEOTIDE SEQUENCE [LARGE SCALE GENOMIC DNA]</scope>
    <source>
        <strain evidence="1 2">DSM 108285</strain>
    </source>
</reference>
<sequence>MIRECFRAGTNILFITDELTKYGLDADTLYPEVLDRSARTKYKGQARIIDLLKKEDSIDEEDAKSQMNEKLTKSSKWSLSLLELRKSSLSFRASIYSHNIYSQNNNEPRTIDSKSKKIKYKPQLAGFDEENVDWVDKPIDTDDGIVHASP</sequence>
<dbReference type="AlphaFoldDB" id="A0A4S4L7Y5"/>
<dbReference type="EMBL" id="SGPK01000130">
    <property type="protein sequence ID" value="THH07712.1"/>
    <property type="molecule type" value="Genomic_DNA"/>
</dbReference>